<sequence length="627" mass="69175">MPLTLQVYTLNCGNSTPGQEVAKSLVEDLANSDTDLFILNCQEVDFNEAMEDLQKAIGTTDLVVSKGPRMATHTKFSTQFHKDTGMMSIVLHKPEVSVEFDDKVSGHARRDGERIRGGSGYNKGGMLTRIKATKGQETYSIDAVNGHLDAFSDAQRAQDWANVHGLQKFNVTNWTELCGVIPHLSCSGLDMNTRNIMSQDSHGTIQSENAWDHLSNPDMQGFAMAPLGNHHQSRPSTYLNIEGVDVLNRADKKRVGRAKGGMLDVVSHTDIDAAKTQLASSTSAVVELDGSIIQPVAGAARDHSVIGSSEITLDPRQDEVERVRDAIVCALVDAAPELAKHLLSDAFTSDSPDNQKAYLLKAYQLYLSPNGLLQRHLQLHADKLGYLAQFEKSLPADAPPKLLADFKQQLFSEAPWLAIRKPESLGSLADLEQAASIHSALLKLDELKSKYLCAAGSEEERNIAAQIITNSVKHLLEADDLPRLGTWIGQTEKLLAFNQTLQIYERYLPKAPEGRGHDAQQELPASEQLLLEKREIISDFNMALTQDQEPSQILASLHETLNSEEKTSKLEKHRDDSLLYELWRKLKALVSKDGALSKGGQFARDAKEQLSRAEDTELAPGNIEYRQ</sequence>
<proteinExistence type="predicted"/>
<evidence type="ECO:0000313" key="3">
    <source>
        <dbReference type="Proteomes" id="UP000044071"/>
    </source>
</evidence>
<dbReference type="AlphaFoldDB" id="A0A078KP34"/>
<dbReference type="eggNOG" id="ENOG5030XSD">
    <property type="taxonomic scope" value="Bacteria"/>
</dbReference>
<accession>A0A078KP34</accession>
<gene>
    <name evidence="2" type="ORF">BN59_00406</name>
</gene>
<dbReference type="InterPro" id="IPR036691">
    <property type="entry name" value="Endo/exonu/phosph_ase_sf"/>
</dbReference>
<dbReference type="Proteomes" id="UP000044071">
    <property type="component" value="Unassembled WGS sequence"/>
</dbReference>
<dbReference type="STRING" id="1034943.BN59_00406"/>
<keyword evidence="3" id="KW-1185">Reference proteome</keyword>
<organism evidence="2 3">
    <name type="scientific">Legionella massiliensis</name>
    <dbReference type="NCBI Taxonomy" id="1034943"/>
    <lineage>
        <taxon>Bacteria</taxon>
        <taxon>Pseudomonadati</taxon>
        <taxon>Pseudomonadota</taxon>
        <taxon>Gammaproteobacteria</taxon>
        <taxon>Legionellales</taxon>
        <taxon>Legionellaceae</taxon>
        <taxon>Legionella</taxon>
    </lineage>
</organism>
<evidence type="ECO:0000313" key="2">
    <source>
        <dbReference type="EMBL" id="CDZ76140.1"/>
    </source>
</evidence>
<protein>
    <submittedName>
        <fullName evidence="2">Uncharacterized protein</fullName>
    </submittedName>
</protein>
<dbReference type="RefSeq" id="WP_043872737.1">
    <property type="nucleotide sequence ID" value="NZ_CCVW01000001.1"/>
</dbReference>
<dbReference type="Gene3D" id="3.60.10.10">
    <property type="entry name" value="Endonuclease/exonuclease/phosphatase"/>
    <property type="match status" value="1"/>
</dbReference>
<evidence type="ECO:0000256" key="1">
    <source>
        <dbReference type="SAM" id="MobiDB-lite"/>
    </source>
</evidence>
<reference evidence="2 3" key="1">
    <citation type="submission" date="2014-06" db="EMBL/GenBank/DDBJ databases">
        <authorList>
            <person name="Urmite Genomes Urmite Genomes"/>
        </authorList>
    </citation>
    <scope>NUCLEOTIDE SEQUENCE [LARGE SCALE GENOMIC DNA]</scope>
</reference>
<feature type="compositionally biased region" description="Basic and acidic residues" evidence="1">
    <location>
        <begin position="604"/>
        <end position="615"/>
    </location>
</feature>
<dbReference type="OrthoDB" id="5635562at2"/>
<feature type="region of interest" description="Disordered" evidence="1">
    <location>
        <begin position="598"/>
        <end position="627"/>
    </location>
</feature>
<name>A0A078KP34_9GAMM</name>
<dbReference type="EMBL" id="CCSB01000001">
    <property type="protein sequence ID" value="CDZ76140.1"/>
    <property type="molecule type" value="Genomic_DNA"/>
</dbReference>